<evidence type="ECO:0000313" key="7">
    <source>
        <dbReference type="Proteomes" id="UP000184164"/>
    </source>
</evidence>
<dbReference type="EMBL" id="FQUM01000011">
    <property type="protein sequence ID" value="SHF88044.1"/>
    <property type="molecule type" value="Genomic_DNA"/>
</dbReference>
<protein>
    <submittedName>
        <fullName evidence="6">RNA polymerase sigma factor, sigma-70 family</fullName>
    </submittedName>
</protein>
<dbReference type="InterPro" id="IPR013325">
    <property type="entry name" value="RNA_pol_sigma_r2"/>
</dbReference>
<dbReference type="InterPro" id="IPR013249">
    <property type="entry name" value="RNA_pol_sigma70_r4_t2"/>
</dbReference>
<dbReference type="SUPFAM" id="SSF88659">
    <property type="entry name" value="Sigma3 and sigma4 domains of RNA polymerase sigma factors"/>
    <property type="match status" value="1"/>
</dbReference>
<dbReference type="PROSITE" id="PS00622">
    <property type="entry name" value="HTH_LUXR_1"/>
    <property type="match status" value="1"/>
</dbReference>
<evidence type="ECO:0000256" key="1">
    <source>
        <dbReference type="ARBA" id="ARBA00010641"/>
    </source>
</evidence>
<dbReference type="GO" id="GO:0016987">
    <property type="term" value="F:sigma factor activity"/>
    <property type="evidence" value="ECO:0007669"/>
    <property type="project" value="UniProtKB-KW"/>
</dbReference>
<feature type="domain" description="HTH luxR-type" evidence="5">
    <location>
        <begin position="150"/>
        <end position="177"/>
    </location>
</feature>
<dbReference type="NCBIfam" id="TIGR02937">
    <property type="entry name" value="sigma70-ECF"/>
    <property type="match status" value="1"/>
</dbReference>
<dbReference type="PANTHER" id="PTHR43133:SF46">
    <property type="entry name" value="RNA POLYMERASE SIGMA-70 FACTOR ECF SUBFAMILY"/>
    <property type="match status" value="1"/>
</dbReference>
<dbReference type="GO" id="GO:0003677">
    <property type="term" value="F:DNA binding"/>
    <property type="evidence" value="ECO:0007669"/>
    <property type="project" value="InterPro"/>
</dbReference>
<dbReference type="AlphaFoldDB" id="A0A1M5F909"/>
<dbReference type="GO" id="GO:0006352">
    <property type="term" value="P:DNA-templated transcription initiation"/>
    <property type="evidence" value="ECO:0007669"/>
    <property type="project" value="InterPro"/>
</dbReference>
<dbReference type="PANTHER" id="PTHR43133">
    <property type="entry name" value="RNA POLYMERASE ECF-TYPE SIGMA FACTO"/>
    <property type="match status" value="1"/>
</dbReference>
<keyword evidence="7" id="KW-1185">Reference proteome</keyword>
<dbReference type="Gene3D" id="1.10.1740.10">
    <property type="match status" value="1"/>
</dbReference>
<dbReference type="InterPro" id="IPR014284">
    <property type="entry name" value="RNA_pol_sigma-70_dom"/>
</dbReference>
<dbReference type="OrthoDB" id="1121921at2"/>
<dbReference type="InterPro" id="IPR013324">
    <property type="entry name" value="RNA_pol_sigma_r3/r4-like"/>
</dbReference>
<dbReference type="InterPro" id="IPR007627">
    <property type="entry name" value="RNA_pol_sigma70_r2"/>
</dbReference>
<dbReference type="STRING" id="1484053.SAMN05444274_11171"/>
<dbReference type="SUPFAM" id="SSF88946">
    <property type="entry name" value="Sigma2 domain of RNA polymerase sigma factors"/>
    <property type="match status" value="1"/>
</dbReference>
<name>A0A1M5F909_9BACT</name>
<dbReference type="Pfam" id="PF04542">
    <property type="entry name" value="Sigma70_r2"/>
    <property type="match status" value="1"/>
</dbReference>
<keyword evidence="2" id="KW-0805">Transcription regulation</keyword>
<evidence type="ECO:0000259" key="5">
    <source>
        <dbReference type="PROSITE" id="PS00622"/>
    </source>
</evidence>
<dbReference type="RefSeq" id="WP_073003246.1">
    <property type="nucleotide sequence ID" value="NZ_FQUM01000011.1"/>
</dbReference>
<reference evidence="6 7" key="1">
    <citation type="submission" date="2016-11" db="EMBL/GenBank/DDBJ databases">
        <authorList>
            <person name="Jaros S."/>
            <person name="Januszkiewicz K."/>
            <person name="Wedrychowicz H."/>
        </authorList>
    </citation>
    <scope>NUCLEOTIDE SEQUENCE [LARGE SCALE GENOMIC DNA]</scope>
    <source>
        <strain evidence="6 7">DSM 26910</strain>
    </source>
</reference>
<keyword evidence="3" id="KW-0731">Sigma factor</keyword>
<proteinExistence type="inferred from homology"/>
<dbReference type="Proteomes" id="UP000184164">
    <property type="component" value="Unassembled WGS sequence"/>
</dbReference>
<accession>A0A1M5F909</accession>
<sequence length="187" mass="21893">MDKPFENILWNNFKSGDDSALALIYAKYADKLYSYGLKIINDEALVKDCIHEIFIQLIEKRESLAIISRIQVYLFKSLRNKLFEELRTEKRRKLILENLPKLETDETNAPAEELIISTEEQQFTQNRIKQAIHNLTEHQQELIYLKYSEGLNNQEIADMLNIDSASVSTLLYRSLKKVRKLLTCLNP</sequence>
<dbReference type="InterPro" id="IPR036388">
    <property type="entry name" value="WH-like_DNA-bd_sf"/>
</dbReference>
<evidence type="ECO:0000256" key="2">
    <source>
        <dbReference type="ARBA" id="ARBA00023015"/>
    </source>
</evidence>
<gene>
    <name evidence="6" type="ORF">SAMN05444274_11171</name>
</gene>
<dbReference type="InterPro" id="IPR039425">
    <property type="entry name" value="RNA_pol_sigma-70-like"/>
</dbReference>
<evidence type="ECO:0000256" key="4">
    <source>
        <dbReference type="ARBA" id="ARBA00023163"/>
    </source>
</evidence>
<evidence type="ECO:0000256" key="3">
    <source>
        <dbReference type="ARBA" id="ARBA00023082"/>
    </source>
</evidence>
<dbReference type="InterPro" id="IPR000792">
    <property type="entry name" value="Tscrpt_reg_LuxR_C"/>
</dbReference>
<organism evidence="6 7">
    <name type="scientific">Mariniphaga anaerophila</name>
    <dbReference type="NCBI Taxonomy" id="1484053"/>
    <lineage>
        <taxon>Bacteria</taxon>
        <taxon>Pseudomonadati</taxon>
        <taxon>Bacteroidota</taxon>
        <taxon>Bacteroidia</taxon>
        <taxon>Marinilabiliales</taxon>
        <taxon>Prolixibacteraceae</taxon>
        <taxon>Mariniphaga</taxon>
    </lineage>
</organism>
<dbReference type="Gene3D" id="1.10.10.10">
    <property type="entry name" value="Winged helix-like DNA-binding domain superfamily/Winged helix DNA-binding domain"/>
    <property type="match status" value="1"/>
</dbReference>
<evidence type="ECO:0000313" key="6">
    <source>
        <dbReference type="EMBL" id="SHF88044.1"/>
    </source>
</evidence>
<comment type="similarity">
    <text evidence="1">Belongs to the sigma-70 factor family. ECF subfamily.</text>
</comment>
<dbReference type="Pfam" id="PF08281">
    <property type="entry name" value="Sigma70_r4_2"/>
    <property type="match status" value="1"/>
</dbReference>
<dbReference type="CDD" id="cd06171">
    <property type="entry name" value="Sigma70_r4"/>
    <property type="match status" value="1"/>
</dbReference>
<keyword evidence="4" id="KW-0804">Transcription</keyword>